<evidence type="ECO:0000313" key="3">
    <source>
        <dbReference type="EMBL" id="CAL1291529.1"/>
    </source>
</evidence>
<gene>
    <name evidence="3" type="ORF">LARSCL_LOCUS17136</name>
</gene>
<name>A0AAV2B7Y0_9ARAC</name>
<comment type="caution">
    <text evidence="3">The sequence shown here is derived from an EMBL/GenBank/DDBJ whole genome shotgun (WGS) entry which is preliminary data.</text>
</comment>
<dbReference type="Proteomes" id="UP001497382">
    <property type="component" value="Unassembled WGS sequence"/>
</dbReference>
<comment type="subcellular location">
    <subcellularLocation>
        <location evidence="1">Nucleus</location>
    </subcellularLocation>
</comment>
<dbReference type="Gene3D" id="3.30.420.10">
    <property type="entry name" value="Ribonuclease H-like superfamily/Ribonuclease H"/>
    <property type="match status" value="1"/>
</dbReference>
<protein>
    <recommendedName>
        <fullName evidence="2">Tc1-like transposase DDE domain-containing protein</fullName>
    </recommendedName>
</protein>
<evidence type="ECO:0000259" key="2">
    <source>
        <dbReference type="Pfam" id="PF13358"/>
    </source>
</evidence>
<dbReference type="InterPro" id="IPR009057">
    <property type="entry name" value="Homeodomain-like_sf"/>
</dbReference>
<dbReference type="EMBL" id="CAXIEN010000285">
    <property type="protein sequence ID" value="CAL1291529.1"/>
    <property type="molecule type" value="Genomic_DNA"/>
</dbReference>
<proteinExistence type="predicted"/>
<dbReference type="Pfam" id="PF13358">
    <property type="entry name" value="DDE_3"/>
    <property type="match status" value="1"/>
</dbReference>
<evidence type="ECO:0000313" key="4">
    <source>
        <dbReference type="Proteomes" id="UP001497382"/>
    </source>
</evidence>
<organism evidence="3 4">
    <name type="scientific">Larinioides sclopetarius</name>
    <dbReference type="NCBI Taxonomy" id="280406"/>
    <lineage>
        <taxon>Eukaryota</taxon>
        <taxon>Metazoa</taxon>
        <taxon>Ecdysozoa</taxon>
        <taxon>Arthropoda</taxon>
        <taxon>Chelicerata</taxon>
        <taxon>Arachnida</taxon>
        <taxon>Araneae</taxon>
        <taxon>Araneomorphae</taxon>
        <taxon>Entelegynae</taxon>
        <taxon>Araneoidea</taxon>
        <taxon>Araneidae</taxon>
        <taxon>Larinioides</taxon>
    </lineage>
</organism>
<dbReference type="AlphaFoldDB" id="A0AAV2B7Y0"/>
<dbReference type="SUPFAM" id="SSF46689">
    <property type="entry name" value="Homeodomain-like"/>
    <property type="match status" value="1"/>
</dbReference>
<keyword evidence="4" id="KW-1185">Reference proteome</keyword>
<dbReference type="GO" id="GO:0003676">
    <property type="term" value="F:nucleic acid binding"/>
    <property type="evidence" value="ECO:0007669"/>
    <property type="project" value="InterPro"/>
</dbReference>
<dbReference type="GO" id="GO:0005634">
    <property type="term" value="C:nucleus"/>
    <property type="evidence" value="ECO:0007669"/>
    <property type="project" value="UniProtKB-SubCell"/>
</dbReference>
<feature type="domain" description="Tc1-like transposase DDE" evidence="2">
    <location>
        <begin position="38"/>
        <end position="81"/>
    </location>
</feature>
<sequence length="130" mass="14987">MEAKKRVVLHELDYGKSLRTVSREYGISKSTLQRWHSSVHSSTVVNEWLSKQEFTVLPWSSNSPDLNPIENVWAILKRTLNFNGVNELWDAIQRSWNDLQKDQNLEHSLIHSMPTRLGNVIANGGNSLKY</sequence>
<accession>A0AAV2B7Y0</accession>
<dbReference type="InterPro" id="IPR036397">
    <property type="entry name" value="RNaseH_sf"/>
</dbReference>
<reference evidence="3 4" key="1">
    <citation type="submission" date="2024-04" db="EMBL/GenBank/DDBJ databases">
        <authorList>
            <person name="Rising A."/>
            <person name="Reimegard J."/>
            <person name="Sonavane S."/>
            <person name="Akerstrom W."/>
            <person name="Nylinder S."/>
            <person name="Hedman E."/>
            <person name="Kallberg Y."/>
        </authorList>
    </citation>
    <scope>NUCLEOTIDE SEQUENCE [LARGE SCALE GENOMIC DNA]</scope>
</reference>
<dbReference type="InterPro" id="IPR038717">
    <property type="entry name" value="Tc1-like_DDE_dom"/>
</dbReference>
<evidence type="ECO:0000256" key="1">
    <source>
        <dbReference type="ARBA" id="ARBA00004123"/>
    </source>
</evidence>